<dbReference type="OrthoDB" id="10382567at2759"/>
<feature type="region of interest" description="Disordered" evidence="1">
    <location>
        <begin position="142"/>
        <end position="165"/>
    </location>
</feature>
<sequence>MQDPSDTAILNCSMYTAKVVNNEPNGGREETEAPDEIMQEPSDMSQETDNAPGGAKASRDGVDGDDRGPDDTKSVTYISSGEETQPMVTAARTKAVKKRAIEPYPWKWALEDGDPVIELTSSEEDSPPVQNGRSVLEAVDAASQQILKRPVPEGNDDGDDDDDTAAVIAKGSSTRKRFRSLKGNKTVAADIDLTGPPSPQPPSREEASRFFEKAREPDSPNRIANRNGDFLAVVRGKECGILYRPSKPLWNAIMRDRLSASKRFASVDDATTWFKKNMGFA</sequence>
<reference evidence="2 3" key="1">
    <citation type="submission" date="2019-02" db="EMBL/GenBank/DDBJ databases">
        <title>Genome sequencing of the rare red list fungi Dentipellis fragilis.</title>
        <authorList>
            <person name="Buettner E."/>
            <person name="Kellner H."/>
        </authorList>
    </citation>
    <scope>NUCLEOTIDE SEQUENCE [LARGE SCALE GENOMIC DNA]</scope>
    <source>
        <strain evidence="2 3">DSM 105465</strain>
    </source>
</reference>
<dbReference type="EMBL" id="SEOQ01000247">
    <property type="protein sequence ID" value="TFY66436.1"/>
    <property type="molecule type" value="Genomic_DNA"/>
</dbReference>
<gene>
    <name evidence="2" type="ORF">EVG20_g4644</name>
</gene>
<comment type="caution">
    <text evidence="2">The sequence shown here is derived from an EMBL/GenBank/DDBJ whole genome shotgun (WGS) entry which is preliminary data.</text>
</comment>
<feature type="compositionally biased region" description="Polar residues" evidence="1">
    <location>
        <begin position="74"/>
        <end position="87"/>
    </location>
</feature>
<feature type="region of interest" description="Disordered" evidence="1">
    <location>
        <begin position="16"/>
        <end position="90"/>
    </location>
</feature>
<dbReference type="Proteomes" id="UP000298327">
    <property type="component" value="Unassembled WGS sequence"/>
</dbReference>
<dbReference type="AlphaFoldDB" id="A0A4Y9YV31"/>
<protein>
    <submittedName>
        <fullName evidence="2">Uncharacterized protein</fullName>
    </submittedName>
</protein>
<feature type="compositionally biased region" description="Basic and acidic residues" evidence="1">
    <location>
        <begin position="57"/>
        <end position="73"/>
    </location>
</feature>
<keyword evidence="3" id="KW-1185">Reference proteome</keyword>
<evidence type="ECO:0000313" key="2">
    <source>
        <dbReference type="EMBL" id="TFY66436.1"/>
    </source>
</evidence>
<evidence type="ECO:0000313" key="3">
    <source>
        <dbReference type="Proteomes" id="UP000298327"/>
    </source>
</evidence>
<feature type="region of interest" description="Disordered" evidence="1">
    <location>
        <begin position="179"/>
        <end position="221"/>
    </location>
</feature>
<organism evidence="2 3">
    <name type="scientific">Dentipellis fragilis</name>
    <dbReference type="NCBI Taxonomy" id="205917"/>
    <lineage>
        <taxon>Eukaryota</taxon>
        <taxon>Fungi</taxon>
        <taxon>Dikarya</taxon>
        <taxon>Basidiomycota</taxon>
        <taxon>Agaricomycotina</taxon>
        <taxon>Agaricomycetes</taxon>
        <taxon>Russulales</taxon>
        <taxon>Hericiaceae</taxon>
        <taxon>Dentipellis</taxon>
    </lineage>
</organism>
<feature type="compositionally biased region" description="Basic and acidic residues" evidence="1">
    <location>
        <begin position="203"/>
        <end position="219"/>
    </location>
</feature>
<name>A0A4Y9YV31_9AGAM</name>
<accession>A0A4Y9YV31</accession>
<feature type="compositionally biased region" description="Acidic residues" evidence="1">
    <location>
        <begin position="154"/>
        <end position="164"/>
    </location>
</feature>
<proteinExistence type="predicted"/>
<evidence type="ECO:0000256" key="1">
    <source>
        <dbReference type="SAM" id="MobiDB-lite"/>
    </source>
</evidence>